<keyword evidence="2" id="KW-1185">Reference proteome</keyword>
<accession>A0ABQ2JK56</accession>
<evidence type="ECO:0000313" key="1">
    <source>
        <dbReference type="EMBL" id="GGN49531.1"/>
    </source>
</evidence>
<comment type="caution">
    <text evidence="1">The sequence shown here is derived from an EMBL/GenBank/DDBJ whole genome shotgun (WGS) entry which is preliminary data.</text>
</comment>
<protein>
    <submittedName>
        <fullName evidence="1">Uncharacterized protein</fullName>
    </submittedName>
</protein>
<name>A0ABQ2JK56_9SPHN</name>
<dbReference type="Proteomes" id="UP000605099">
    <property type="component" value="Unassembled WGS sequence"/>
</dbReference>
<dbReference type="RefSeq" id="WP_188819565.1">
    <property type="nucleotide sequence ID" value="NZ_BMLK01000008.1"/>
</dbReference>
<organism evidence="1 2">
    <name type="scientific">Novosphingobium indicum</name>
    <dbReference type="NCBI Taxonomy" id="462949"/>
    <lineage>
        <taxon>Bacteria</taxon>
        <taxon>Pseudomonadati</taxon>
        <taxon>Pseudomonadota</taxon>
        <taxon>Alphaproteobacteria</taxon>
        <taxon>Sphingomonadales</taxon>
        <taxon>Sphingomonadaceae</taxon>
        <taxon>Novosphingobium</taxon>
    </lineage>
</organism>
<gene>
    <name evidence="1" type="ORF">GCM10011349_20260</name>
</gene>
<evidence type="ECO:0000313" key="2">
    <source>
        <dbReference type="Proteomes" id="UP000605099"/>
    </source>
</evidence>
<reference evidence="2" key="1">
    <citation type="journal article" date="2019" name="Int. J. Syst. Evol. Microbiol.">
        <title>The Global Catalogue of Microorganisms (GCM) 10K type strain sequencing project: providing services to taxonomists for standard genome sequencing and annotation.</title>
        <authorList>
            <consortium name="The Broad Institute Genomics Platform"/>
            <consortium name="The Broad Institute Genome Sequencing Center for Infectious Disease"/>
            <person name="Wu L."/>
            <person name="Ma J."/>
        </authorList>
    </citation>
    <scope>NUCLEOTIDE SEQUENCE [LARGE SCALE GENOMIC DNA]</scope>
    <source>
        <strain evidence="2">CGMCC 1.6784</strain>
    </source>
</reference>
<sequence>MAIERVAPDLIEAGRTLLEHLDEMGIEPQGALWIHFYHLKDWRYTVVTDFVDVIGRRKTYALISKALSQFDPIDGLSLVDVHLSAPSEVLPKVLGGIFHIDGDGTGVASVKECTINDMPVDAEIYRLRPAREMALAQRAARKTLRKLEKLPA</sequence>
<dbReference type="EMBL" id="BMLK01000008">
    <property type="protein sequence ID" value="GGN49531.1"/>
    <property type="molecule type" value="Genomic_DNA"/>
</dbReference>
<proteinExistence type="predicted"/>